<comment type="caution">
    <text evidence="2">The sequence shown here is derived from an EMBL/GenBank/DDBJ whole genome shotgun (WGS) entry which is preliminary data.</text>
</comment>
<proteinExistence type="predicted"/>
<feature type="compositionally biased region" description="Basic and acidic residues" evidence="1">
    <location>
        <begin position="64"/>
        <end position="83"/>
    </location>
</feature>
<organism evidence="2">
    <name type="scientific">Tanacetum cinerariifolium</name>
    <name type="common">Dalmatian daisy</name>
    <name type="synonym">Chrysanthemum cinerariifolium</name>
    <dbReference type="NCBI Taxonomy" id="118510"/>
    <lineage>
        <taxon>Eukaryota</taxon>
        <taxon>Viridiplantae</taxon>
        <taxon>Streptophyta</taxon>
        <taxon>Embryophyta</taxon>
        <taxon>Tracheophyta</taxon>
        <taxon>Spermatophyta</taxon>
        <taxon>Magnoliopsida</taxon>
        <taxon>eudicotyledons</taxon>
        <taxon>Gunneridae</taxon>
        <taxon>Pentapetalae</taxon>
        <taxon>asterids</taxon>
        <taxon>campanulids</taxon>
        <taxon>Asterales</taxon>
        <taxon>Asteraceae</taxon>
        <taxon>Asteroideae</taxon>
        <taxon>Anthemideae</taxon>
        <taxon>Anthemidinae</taxon>
        <taxon>Tanacetum</taxon>
    </lineage>
</organism>
<accession>A0A699K5D7</accession>
<sequence>MIIKKDSKIVKAKVERKFLGLKAKKESSDKECSTFRSEDEEYAMAVRDFKKFFKRRGRFARQPQNDKKTFQRSRDDKNSKSDRNCFRCDDQIILLKNVQNHRKIKTKENLSEVLGVIALKR</sequence>
<gene>
    <name evidence="2" type="ORF">Tci_649723</name>
</gene>
<protein>
    <submittedName>
        <fullName evidence="2">Alpha/beta hydrolases superfamily protein</fullName>
    </submittedName>
</protein>
<evidence type="ECO:0000256" key="1">
    <source>
        <dbReference type="SAM" id="MobiDB-lite"/>
    </source>
</evidence>
<feature type="region of interest" description="Disordered" evidence="1">
    <location>
        <begin position="60"/>
        <end position="83"/>
    </location>
</feature>
<keyword evidence="2" id="KW-0378">Hydrolase</keyword>
<dbReference type="GO" id="GO:0016787">
    <property type="term" value="F:hydrolase activity"/>
    <property type="evidence" value="ECO:0007669"/>
    <property type="project" value="UniProtKB-KW"/>
</dbReference>
<reference evidence="2" key="1">
    <citation type="journal article" date="2019" name="Sci. Rep.">
        <title>Draft genome of Tanacetum cinerariifolium, the natural source of mosquito coil.</title>
        <authorList>
            <person name="Yamashiro T."/>
            <person name="Shiraishi A."/>
            <person name="Satake H."/>
            <person name="Nakayama K."/>
        </authorList>
    </citation>
    <scope>NUCLEOTIDE SEQUENCE</scope>
</reference>
<dbReference type="AlphaFoldDB" id="A0A699K5D7"/>
<evidence type="ECO:0000313" key="2">
    <source>
        <dbReference type="EMBL" id="GFA77751.1"/>
    </source>
</evidence>
<name>A0A699K5D7_TANCI</name>
<dbReference type="EMBL" id="BKCJ010485989">
    <property type="protein sequence ID" value="GFA77751.1"/>
    <property type="molecule type" value="Genomic_DNA"/>
</dbReference>